<dbReference type="GO" id="GO:0046982">
    <property type="term" value="F:protein heterodimerization activity"/>
    <property type="evidence" value="ECO:0007669"/>
    <property type="project" value="InterPro"/>
</dbReference>
<gene>
    <name evidence="5" type="ORF">E3N88_32714</name>
</gene>
<feature type="compositionally biased region" description="Basic and acidic residues" evidence="3">
    <location>
        <begin position="125"/>
        <end position="143"/>
    </location>
</feature>
<dbReference type="PANTHER" id="PTHR10252">
    <property type="entry name" value="HISTONE-LIKE TRANSCRIPTION FACTOR CCAAT-RELATED"/>
    <property type="match status" value="1"/>
</dbReference>
<dbReference type="Pfam" id="PF00808">
    <property type="entry name" value="CBFD_NFYB_HMF"/>
    <property type="match status" value="1"/>
</dbReference>
<proteinExistence type="predicted"/>
<evidence type="ECO:0000313" key="5">
    <source>
        <dbReference type="EMBL" id="KAD3337194.1"/>
    </source>
</evidence>
<evidence type="ECO:0000256" key="3">
    <source>
        <dbReference type="SAM" id="MobiDB-lite"/>
    </source>
</evidence>
<dbReference type="Gene3D" id="1.10.20.10">
    <property type="entry name" value="Histone, subunit A"/>
    <property type="match status" value="1"/>
</dbReference>
<name>A0A5N6M993_9ASTR</name>
<feature type="region of interest" description="Disordered" evidence="3">
    <location>
        <begin position="1"/>
        <end position="143"/>
    </location>
</feature>
<dbReference type="PANTHER" id="PTHR10252:SF93">
    <property type="entry name" value="DNA POLYMERASE II SUBUNIT B3-1"/>
    <property type="match status" value="1"/>
</dbReference>
<dbReference type="EMBL" id="SZYD01000016">
    <property type="protein sequence ID" value="KAD3337194.1"/>
    <property type="molecule type" value="Genomic_DNA"/>
</dbReference>
<dbReference type="AlphaFoldDB" id="A0A5N6M993"/>
<dbReference type="CDD" id="cd22929">
    <property type="entry name" value="HFD_POLE4-like"/>
    <property type="match status" value="1"/>
</dbReference>
<sequence length="250" mass="28202">MATEQKAEKPGSKKGDTAPATAKANGKRKTNKDDVPEKVPIAQFSSSDTHIHKTNGTKSISNSKSKSKSKSKSSEEEEEKVAGEDDVVDHNVLVSPARNGIDAPKKKEKTKKKVKDGKIQKKKQMKEDIEEKEGKLQKKKQMKEDIEEKDDSLLYQIPMSRVSRIIKSEDPSLRITQEAVYIMNKASEKFLQVLTTEAYASAFLDHKKHIDYKHLSSVVGKRRRFDFLSDFVPEKVKAEDALMELQAVEN</sequence>
<dbReference type="GO" id="GO:0000976">
    <property type="term" value="F:transcription cis-regulatory region binding"/>
    <property type="evidence" value="ECO:0007669"/>
    <property type="project" value="TreeGrafter"/>
</dbReference>
<organism evidence="5 6">
    <name type="scientific">Mikania micrantha</name>
    <name type="common">bitter vine</name>
    <dbReference type="NCBI Taxonomy" id="192012"/>
    <lineage>
        <taxon>Eukaryota</taxon>
        <taxon>Viridiplantae</taxon>
        <taxon>Streptophyta</taxon>
        <taxon>Embryophyta</taxon>
        <taxon>Tracheophyta</taxon>
        <taxon>Spermatophyta</taxon>
        <taxon>Magnoliopsida</taxon>
        <taxon>eudicotyledons</taxon>
        <taxon>Gunneridae</taxon>
        <taxon>Pentapetalae</taxon>
        <taxon>asterids</taxon>
        <taxon>campanulids</taxon>
        <taxon>Asterales</taxon>
        <taxon>Asteraceae</taxon>
        <taxon>Asteroideae</taxon>
        <taxon>Heliantheae alliance</taxon>
        <taxon>Eupatorieae</taxon>
        <taxon>Mikania</taxon>
    </lineage>
</organism>
<evidence type="ECO:0000256" key="1">
    <source>
        <dbReference type="ARBA" id="ARBA00004123"/>
    </source>
</evidence>
<keyword evidence="2" id="KW-0539">Nucleus</keyword>
<evidence type="ECO:0000256" key="2">
    <source>
        <dbReference type="ARBA" id="ARBA00023242"/>
    </source>
</evidence>
<dbReference type="InterPro" id="IPR050568">
    <property type="entry name" value="Transcr_DNA_Rep_Reg"/>
</dbReference>
<dbReference type="OrthoDB" id="636685at2759"/>
<dbReference type="SUPFAM" id="SSF47113">
    <property type="entry name" value="Histone-fold"/>
    <property type="match status" value="1"/>
</dbReference>
<dbReference type="GO" id="GO:0006355">
    <property type="term" value="P:regulation of DNA-templated transcription"/>
    <property type="evidence" value="ECO:0007669"/>
    <property type="project" value="TreeGrafter"/>
</dbReference>
<evidence type="ECO:0000313" key="6">
    <source>
        <dbReference type="Proteomes" id="UP000326396"/>
    </source>
</evidence>
<comment type="subcellular location">
    <subcellularLocation>
        <location evidence="1">Nucleus</location>
    </subcellularLocation>
</comment>
<dbReference type="Proteomes" id="UP000326396">
    <property type="component" value="Linkage Group LG6"/>
</dbReference>
<reference evidence="5 6" key="1">
    <citation type="submission" date="2019-05" db="EMBL/GenBank/DDBJ databases">
        <title>Mikania micrantha, genome provides insights into the molecular mechanism of rapid growth.</title>
        <authorList>
            <person name="Liu B."/>
        </authorList>
    </citation>
    <scope>NUCLEOTIDE SEQUENCE [LARGE SCALE GENOMIC DNA]</scope>
    <source>
        <strain evidence="5">NLD-2019</strain>
        <tissue evidence="5">Leaf</tissue>
    </source>
</reference>
<comment type="caution">
    <text evidence="5">The sequence shown here is derived from an EMBL/GenBank/DDBJ whole genome shotgun (WGS) entry which is preliminary data.</text>
</comment>
<dbReference type="InterPro" id="IPR003958">
    <property type="entry name" value="CBFA_NFYB_domain"/>
</dbReference>
<accession>A0A5N6M993</accession>
<feature type="compositionally biased region" description="Basic and acidic residues" evidence="3">
    <location>
        <begin position="1"/>
        <end position="16"/>
    </location>
</feature>
<protein>
    <recommendedName>
        <fullName evidence="4">Transcription factor CBF/NF-Y/archaeal histone domain-containing protein</fullName>
    </recommendedName>
</protein>
<evidence type="ECO:0000259" key="4">
    <source>
        <dbReference type="Pfam" id="PF00808"/>
    </source>
</evidence>
<dbReference type="GO" id="GO:0005634">
    <property type="term" value="C:nucleus"/>
    <property type="evidence" value="ECO:0007669"/>
    <property type="project" value="UniProtKB-SubCell"/>
</dbReference>
<feature type="compositionally biased region" description="Acidic residues" evidence="3">
    <location>
        <begin position="75"/>
        <end position="87"/>
    </location>
</feature>
<feature type="compositionally biased region" description="Basic residues" evidence="3">
    <location>
        <begin position="106"/>
        <end position="124"/>
    </location>
</feature>
<feature type="domain" description="Transcription factor CBF/NF-Y/archaeal histone" evidence="4">
    <location>
        <begin position="156"/>
        <end position="219"/>
    </location>
</feature>
<dbReference type="InterPro" id="IPR009072">
    <property type="entry name" value="Histone-fold"/>
</dbReference>
<keyword evidence="6" id="KW-1185">Reference proteome</keyword>